<dbReference type="Gene3D" id="3.30.160.60">
    <property type="entry name" value="Classic Zinc Finger"/>
    <property type="match status" value="2"/>
</dbReference>
<dbReference type="FunFam" id="3.30.160.60:FF:000446">
    <property type="entry name" value="Zinc finger protein"/>
    <property type="match status" value="1"/>
</dbReference>
<dbReference type="InterPro" id="IPR015095">
    <property type="entry name" value="AlkB_hom8_N"/>
</dbReference>
<dbReference type="Proteomes" id="UP000298787">
    <property type="component" value="Unassembled WGS sequence"/>
</dbReference>
<dbReference type="AlphaFoldDB" id="A0A4V6ALT7"/>
<sequence length="806" mass="90696">MERPGHQCSVCNKTFTEKSNLTKHRKNHFAKENWVCDVCSKSFTTKSSLNIHQKQHQYPHICLYRRGEARLQCTDAAKSVAQVPSKVEDPTWLDPKKAEAAAKISGGELWKGQLVITFGKYAGQTFRWLLENDVGWLVRLLFEYCQKGEKNELLMWQKERLLEYAREFPPVTLHLDRRLKKQQSKKETAESTISEVQQHPNYASDAELLAAADLEKACDRVPREELCYCMRKSGVTEKYVGAVQDMYEGCKTVVRCVVGVTEEFKVEVGLHQGSALSPFLFAMVMDRLTDEVFSKKSLSPAQMFAVVVCVYPKACQHTGEPTDIDNKTNPGAAEGDPALAEELNIFFARFEVTAPEAQQHHAAHSSTVLTLEEHEVRRSLRAVNSRKATGPDGVPGRVLRDCADQLAGIFTRIFNRSLAQSTVPPCLKSSVIVPVPKKPHISGLNDYRPVALTPVVMKCFEKLVRSHITSALPRSLDPHQFAYRANRSTEDAVATALHAALSHLEGQGNYVRMLFVDFSSAFNTILPHRLVTKLRDLGLPQTTYMWINSFLSDRKQRVRLGHHTSPALSLSTGSPQGCVLSPLLYSLYTHDCSPVHQSNTIVKFADDTTVVGLIYGVTSLPTGTRKKRSDIPPLNISGQSVERVTNFRFLGVNIEDNLTWSANTSELLKKSQHRLYFLRTLRKNNITQRLLICFYRATIESIMTYCICIWYASSTAAQRNALQGVIKTAQKIVGCPLPTLEDLHRLRCVKKAHNIIKDTSHPGHPLFELLPSGKRYRSIRTRTNRFMHSFYPTAITCLNAAKAKAR</sequence>
<keyword evidence="1" id="KW-0479">Metal-binding</keyword>
<dbReference type="EMBL" id="ML142788">
    <property type="protein sequence ID" value="TKS64933.1"/>
    <property type="molecule type" value="Genomic_DNA"/>
</dbReference>
<evidence type="ECO:0000256" key="2">
    <source>
        <dbReference type="ARBA" id="ARBA00022771"/>
    </source>
</evidence>
<dbReference type="FunFam" id="3.30.160.60:FF:000065">
    <property type="entry name" value="B-cell CLL/lymphoma 6, member B"/>
    <property type="match status" value="1"/>
</dbReference>
<dbReference type="Pfam" id="PF09004">
    <property type="entry name" value="ALKBH8_N"/>
    <property type="match status" value="1"/>
</dbReference>
<proteinExistence type="predicted"/>
<dbReference type="Pfam" id="PF00096">
    <property type="entry name" value="zf-C2H2"/>
    <property type="match status" value="2"/>
</dbReference>
<keyword evidence="2 4" id="KW-0863">Zinc-finger</keyword>
<keyword evidence="9" id="KW-0548">Nucleotidyltransferase</keyword>
<keyword evidence="9" id="KW-0808">Transferase</keyword>
<keyword evidence="3" id="KW-0862">Zinc</keyword>
<feature type="domain" description="C2H2-type" evidence="5">
    <location>
        <begin position="6"/>
        <end position="33"/>
    </location>
</feature>
<feature type="domain" description="C2H2-type" evidence="5">
    <location>
        <begin position="34"/>
        <end position="56"/>
    </location>
</feature>
<evidence type="ECO:0000313" key="10">
    <source>
        <dbReference type="Proteomes" id="UP000298787"/>
    </source>
</evidence>
<name>A0A4V6ALT7_COLLU</name>
<dbReference type="Pfam" id="PF00078">
    <property type="entry name" value="RVT_1"/>
    <property type="match status" value="2"/>
</dbReference>
<dbReference type="SUPFAM" id="SSF57667">
    <property type="entry name" value="beta-beta-alpha zinc fingers"/>
    <property type="match status" value="1"/>
</dbReference>
<accession>A0A4V6ALT7</accession>
<dbReference type="InterPro" id="IPR013087">
    <property type="entry name" value="Znf_C2H2_type"/>
</dbReference>
<protein>
    <submittedName>
        <fullName evidence="9">RNA-directed DNA polymerase from mobile element jockey</fullName>
    </submittedName>
</protein>
<evidence type="ECO:0000313" key="7">
    <source>
        <dbReference type="EMBL" id="TKS64933.1"/>
    </source>
</evidence>
<dbReference type="PANTHER" id="PTHR47510:SF3">
    <property type="entry name" value="ENDO_EXONUCLEASE_PHOSPHATASE DOMAIN-CONTAINING PROTEIN"/>
    <property type="match status" value="1"/>
</dbReference>
<dbReference type="STRING" id="240159.A0A4V6ALT7"/>
<dbReference type="PROSITE" id="PS50878">
    <property type="entry name" value="RT_POL"/>
    <property type="match status" value="1"/>
</dbReference>
<dbReference type="InterPro" id="IPR036236">
    <property type="entry name" value="Znf_C2H2_sf"/>
</dbReference>
<dbReference type="GO" id="GO:0003964">
    <property type="term" value="F:RNA-directed DNA polymerase activity"/>
    <property type="evidence" value="ECO:0007669"/>
    <property type="project" value="UniProtKB-KW"/>
</dbReference>
<gene>
    <name evidence="7" type="ORF">D9C73_027725</name>
    <name evidence="9" type="ORF">D9C73_028453</name>
    <name evidence="8" type="ORF">D9C73_028510</name>
</gene>
<dbReference type="GO" id="GO:0008270">
    <property type="term" value="F:zinc ion binding"/>
    <property type="evidence" value="ECO:0007669"/>
    <property type="project" value="UniProtKB-KW"/>
</dbReference>
<evidence type="ECO:0000313" key="8">
    <source>
        <dbReference type="EMBL" id="TKS65183.1"/>
    </source>
</evidence>
<evidence type="ECO:0000259" key="5">
    <source>
        <dbReference type="PROSITE" id="PS50157"/>
    </source>
</evidence>
<dbReference type="SMART" id="SM00355">
    <property type="entry name" value="ZnF_C2H2"/>
    <property type="match status" value="2"/>
</dbReference>
<evidence type="ECO:0000313" key="9">
    <source>
        <dbReference type="EMBL" id="TKS65632.1"/>
    </source>
</evidence>
<dbReference type="InterPro" id="IPR043502">
    <property type="entry name" value="DNA/RNA_pol_sf"/>
</dbReference>
<dbReference type="GO" id="GO:0008168">
    <property type="term" value="F:methyltransferase activity"/>
    <property type="evidence" value="ECO:0007669"/>
    <property type="project" value="InterPro"/>
</dbReference>
<keyword evidence="10" id="KW-1185">Reference proteome</keyword>
<organism evidence="9 10">
    <name type="scientific">Collichthys lucidus</name>
    <name type="common">Big head croaker</name>
    <name type="synonym">Sciaena lucida</name>
    <dbReference type="NCBI Taxonomy" id="240159"/>
    <lineage>
        <taxon>Eukaryota</taxon>
        <taxon>Metazoa</taxon>
        <taxon>Chordata</taxon>
        <taxon>Craniata</taxon>
        <taxon>Vertebrata</taxon>
        <taxon>Euteleostomi</taxon>
        <taxon>Actinopterygii</taxon>
        <taxon>Neopterygii</taxon>
        <taxon>Teleostei</taxon>
        <taxon>Neoteleostei</taxon>
        <taxon>Acanthomorphata</taxon>
        <taxon>Eupercaria</taxon>
        <taxon>Sciaenidae</taxon>
        <taxon>Collichthys</taxon>
    </lineage>
</organism>
<dbReference type="InterPro" id="IPR000477">
    <property type="entry name" value="RT_dom"/>
</dbReference>
<feature type="domain" description="Reverse transcriptase" evidence="6">
    <location>
        <begin position="416"/>
        <end position="654"/>
    </location>
</feature>
<dbReference type="PROSITE" id="PS00028">
    <property type="entry name" value="ZINC_FINGER_C2H2_1"/>
    <property type="match status" value="2"/>
</dbReference>
<evidence type="ECO:0000256" key="1">
    <source>
        <dbReference type="ARBA" id="ARBA00022723"/>
    </source>
</evidence>
<evidence type="ECO:0000259" key="6">
    <source>
        <dbReference type="PROSITE" id="PS50878"/>
    </source>
</evidence>
<dbReference type="EMBL" id="ML240932">
    <property type="protein sequence ID" value="TKS65632.1"/>
    <property type="molecule type" value="Genomic_DNA"/>
</dbReference>
<dbReference type="CDD" id="cd01650">
    <property type="entry name" value="RT_nLTR_like"/>
    <property type="match status" value="1"/>
</dbReference>
<dbReference type="GO" id="GO:0016706">
    <property type="term" value="F:2-oxoglutarate-dependent dioxygenase activity"/>
    <property type="evidence" value="ECO:0007669"/>
    <property type="project" value="InterPro"/>
</dbReference>
<keyword evidence="9" id="KW-0695">RNA-directed DNA polymerase</keyword>
<dbReference type="PROSITE" id="PS50157">
    <property type="entry name" value="ZINC_FINGER_C2H2_2"/>
    <property type="match status" value="2"/>
</dbReference>
<evidence type="ECO:0000256" key="3">
    <source>
        <dbReference type="ARBA" id="ARBA00022833"/>
    </source>
</evidence>
<dbReference type="SUPFAM" id="SSF56672">
    <property type="entry name" value="DNA/RNA polymerases"/>
    <property type="match status" value="1"/>
</dbReference>
<dbReference type="PANTHER" id="PTHR47510">
    <property type="entry name" value="REVERSE TRANSCRIPTASE DOMAIN-CONTAINING PROTEIN"/>
    <property type="match status" value="1"/>
</dbReference>
<dbReference type="EMBL" id="ML240508">
    <property type="protein sequence ID" value="TKS65183.1"/>
    <property type="molecule type" value="Genomic_DNA"/>
</dbReference>
<evidence type="ECO:0000256" key="4">
    <source>
        <dbReference type="PROSITE-ProRule" id="PRU00042"/>
    </source>
</evidence>
<reference evidence="9 10" key="1">
    <citation type="submission" date="2019-01" db="EMBL/GenBank/DDBJ databases">
        <title>Genome Assembly of Collichthys lucidus.</title>
        <authorList>
            <person name="Cai M."/>
            <person name="Xiao S."/>
        </authorList>
    </citation>
    <scope>NUCLEOTIDE SEQUENCE [LARGE SCALE GENOMIC DNA]</scope>
    <source>
        <strain evidence="9">JT15FE1705JMU</strain>
        <tissue evidence="9">Muscle</tissue>
    </source>
</reference>